<dbReference type="FunFam" id="1.25.40.630:FF:000001">
    <property type="entry name" value="Cleavage stimulation factor subunit 2"/>
    <property type="match status" value="1"/>
</dbReference>
<dbReference type="HOGENOM" id="CLU_028601_1_0_1"/>
<dbReference type="FunFam" id="3.30.70.330:FF:000061">
    <property type="entry name" value="cleavage stimulation factor subunit 2 isoform X1"/>
    <property type="match status" value="1"/>
</dbReference>
<dbReference type="InterPro" id="IPR000504">
    <property type="entry name" value="RRM_dom"/>
</dbReference>
<dbReference type="CDD" id="cd12671">
    <property type="entry name" value="RRM_CSTF2_CSTF2T"/>
    <property type="match status" value="1"/>
</dbReference>
<dbReference type="SMART" id="SM00360">
    <property type="entry name" value="RRM"/>
    <property type="match status" value="1"/>
</dbReference>
<feature type="non-terminal residue" evidence="3">
    <location>
        <position position="1"/>
    </location>
</feature>
<dbReference type="AlphaFoldDB" id="N6UBS0"/>
<dbReference type="EMBL" id="KB740741">
    <property type="protein sequence ID" value="ENN79105.1"/>
    <property type="molecule type" value="Genomic_DNA"/>
</dbReference>
<evidence type="ECO:0000256" key="1">
    <source>
        <dbReference type="ARBA" id="ARBA00022884"/>
    </source>
</evidence>
<dbReference type="OMA" id="ANCYAAT"/>
<dbReference type="PROSITE" id="PS50102">
    <property type="entry name" value="RRM"/>
    <property type="match status" value="1"/>
</dbReference>
<dbReference type="PANTHER" id="PTHR45735:SF2">
    <property type="entry name" value="CLEAVAGE STIMULATION FACTOR SUBUNIT 2"/>
    <property type="match status" value="1"/>
</dbReference>
<name>N6UBS0_DENPD</name>
<sequence>MDNLEANIMDKSMRSVFVGNIPYEATEEKLKDIFGEVGQVLSFKLVFDRETGKPKGYGFCEYRDQETALSAMRNLNGYEIGGRSLRVDNACTEKSRMEMQNLLNQPPVENPYGEPVQAEKAPEAISKAVASLPPEQMFELMKQMKNTIQNNPTEARQMLLQNPQLAYALLQAQVVMKIIDPHTAASLLHPINQVPATLMPGDKNVPVQVPINREFQAAPAPVAPPRQEFQPVPAPILPPMTNHSAPVFTGQDVDLRTMDPRSAVDARLSRMADQDMRQLPPASLPNPLPPVGEKDSRDIRSTPSFPNDPRQGRVDPRQKPSQSIPPILPPQAIRPQVMPAAQSPVTPMAAVGANGGMPPGCSYNASTAAVRRANCYAATRAEKKYFGIERANR</sequence>
<proteinExistence type="predicted"/>
<feature type="region of interest" description="Disordered" evidence="2">
    <location>
        <begin position="221"/>
        <end position="256"/>
    </location>
</feature>
<dbReference type="InterPro" id="IPR025742">
    <property type="entry name" value="CSTF2_hinge"/>
</dbReference>
<dbReference type="PANTHER" id="PTHR45735">
    <property type="entry name" value="CLEAVAGE STIMULATION FACTOR SUBUNIT 2"/>
    <property type="match status" value="1"/>
</dbReference>
<dbReference type="InterPro" id="IPR035979">
    <property type="entry name" value="RBD_domain_sf"/>
</dbReference>
<dbReference type="Gene3D" id="1.25.40.630">
    <property type="match status" value="1"/>
</dbReference>
<dbReference type="GO" id="GO:0003729">
    <property type="term" value="F:mRNA binding"/>
    <property type="evidence" value="ECO:0007669"/>
    <property type="project" value="TreeGrafter"/>
</dbReference>
<evidence type="ECO:0000313" key="3">
    <source>
        <dbReference type="EMBL" id="ENN79105.1"/>
    </source>
</evidence>
<dbReference type="Gene3D" id="3.30.70.330">
    <property type="match status" value="1"/>
</dbReference>
<dbReference type="GO" id="GO:0005847">
    <property type="term" value="C:mRNA cleavage and polyadenylation specificity factor complex"/>
    <property type="evidence" value="ECO:0007669"/>
    <property type="project" value="TreeGrafter"/>
</dbReference>
<organism evidence="3">
    <name type="scientific">Dendroctonus ponderosae</name>
    <name type="common">Mountain pine beetle</name>
    <dbReference type="NCBI Taxonomy" id="77166"/>
    <lineage>
        <taxon>Eukaryota</taxon>
        <taxon>Metazoa</taxon>
        <taxon>Ecdysozoa</taxon>
        <taxon>Arthropoda</taxon>
        <taxon>Hexapoda</taxon>
        <taxon>Insecta</taxon>
        <taxon>Pterygota</taxon>
        <taxon>Neoptera</taxon>
        <taxon>Endopterygota</taxon>
        <taxon>Coleoptera</taxon>
        <taxon>Polyphaga</taxon>
        <taxon>Cucujiformia</taxon>
        <taxon>Curculionidae</taxon>
        <taxon>Scolytinae</taxon>
        <taxon>Dendroctonus</taxon>
    </lineage>
</organism>
<reference evidence="3" key="1">
    <citation type="journal article" date="2013" name="Genome Biol.">
        <title>Draft genome of the mountain pine beetle, Dendroctonus ponderosae Hopkins, a major forest pest.</title>
        <authorList>
            <person name="Keeling C.I."/>
            <person name="Yuen M.M."/>
            <person name="Liao N.Y."/>
            <person name="Docking T.R."/>
            <person name="Chan S.K."/>
            <person name="Taylor G.A."/>
            <person name="Palmquist D.L."/>
            <person name="Jackman S.D."/>
            <person name="Nguyen A."/>
            <person name="Li M."/>
            <person name="Henderson H."/>
            <person name="Janes J.K."/>
            <person name="Zhao Y."/>
            <person name="Pandoh P."/>
            <person name="Moore R."/>
            <person name="Sperling F.A."/>
            <person name="Huber D.P."/>
            <person name="Birol I."/>
            <person name="Jones S.J."/>
            <person name="Bohlmann J."/>
        </authorList>
    </citation>
    <scope>NUCLEOTIDE SEQUENCE</scope>
</reference>
<dbReference type="Pfam" id="PF00076">
    <property type="entry name" value="RRM_1"/>
    <property type="match status" value="1"/>
</dbReference>
<accession>N6UBS0</accession>
<protein>
    <submittedName>
        <fullName evidence="3">Uncharacterized protein</fullName>
    </submittedName>
</protein>
<dbReference type="OrthoDB" id="272703at2759"/>
<evidence type="ECO:0000256" key="2">
    <source>
        <dbReference type="SAM" id="MobiDB-lite"/>
    </source>
</evidence>
<feature type="region of interest" description="Disordered" evidence="2">
    <location>
        <begin position="275"/>
        <end position="330"/>
    </location>
</feature>
<dbReference type="SUPFAM" id="SSF54928">
    <property type="entry name" value="RNA-binding domain, RBD"/>
    <property type="match status" value="1"/>
</dbReference>
<dbReference type="Pfam" id="PF14327">
    <property type="entry name" value="CSTF2_hinge"/>
    <property type="match status" value="1"/>
</dbReference>
<gene>
    <name evidence="3" type="ORF">YQE_04443</name>
</gene>
<keyword evidence="1" id="KW-0694">RNA-binding</keyword>
<dbReference type="InterPro" id="IPR012677">
    <property type="entry name" value="Nucleotide-bd_a/b_plait_sf"/>
</dbReference>